<proteinExistence type="predicted"/>
<gene>
    <name evidence="1" type="ORF">WMO40_17055</name>
</gene>
<protein>
    <submittedName>
        <fullName evidence="1">Uncharacterized protein</fullName>
    </submittedName>
</protein>
<keyword evidence="2" id="KW-1185">Reference proteome</keyword>
<dbReference type="Proteomes" id="UP001439875">
    <property type="component" value="Unassembled WGS sequence"/>
</dbReference>
<comment type="caution">
    <text evidence="1">The sequence shown here is derived from an EMBL/GenBank/DDBJ whole genome shotgun (WGS) entry which is preliminary data.</text>
</comment>
<reference evidence="1" key="1">
    <citation type="submission" date="2024-03" db="EMBL/GenBank/DDBJ databases">
        <title>Human intestinal bacterial collection.</title>
        <authorList>
            <person name="Pauvert C."/>
            <person name="Hitch T.C.A."/>
            <person name="Clavel T."/>
        </authorList>
    </citation>
    <scope>NUCLEOTIDE SEQUENCE</scope>
    <source>
        <strain evidence="1">CLA-AA-H227</strain>
    </source>
</reference>
<name>A0ACC6SEV2_9BACI</name>
<sequence length="55" mass="6279">MNSWLYGLYAVILAIVSIYTGEIITFVMLGVILISLQNIHNTLKEILKVNKENRN</sequence>
<evidence type="ECO:0000313" key="1">
    <source>
        <dbReference type="EMBL" id="MEQ2528396.1"/>
    </source>
</evidence>
<organism evidence="1 2">
    <name type="scientific">Robertmurraya yapensis</name>
    <name type="common">ex Hitch et al 2024</name>
    <dbReference type="NCBI Taxonomy" id="3133160"/>
    <lineage>
        <taxon>Bacteria</taxon>
        <taxon>Bacillati</taxon>
        <taxon>Bacillota</taxon>
        <taxon>Bacilli</taxon>
        <taxon>Bacillales</taxon>
        <taxon>Bacillaceae</taxon>
        <taxon>Robertmurraya</taxon>
    </lineage>
</organism>
<accession>A0ACC6SEV2</accession>
<evidence type="ECO:0000313" key="2">
    <source>
        <dbReference type="Proteomes" id="UP001439875"/>
    </source>
</evidence>
<dbReference type="EMBL" id="JBBMEW010000017">
    <property type="protein sequence ID" value="MEQ2528396.1"/>
    <property type="molecule type" value="Genomic_DNA"/>
</dbReference>